<dbReference type="AlphaFoldDB" id="A0A0C2MZR6"/>
<keyword evidence="2" id="KW-1185">Reference proteome</keyword>
<protein>
    <submittedName>
        <fullName evidence="1">Uncharacterized protein</fullName>
    </submittedName>
</protein>
<evidence type="ECO:0000313" key="2">
    <source>
        <dbReference type="Proteomes" id="UP000031668"/>
    </source>
</evidence>
<accession>A0A0C2MZR6</accession>
<dbReference type="EMBL" id="JWZT01001085">
    <property type="protein sequence ID" value="KII72851.1"/>
    <property type="molecule type" value="Genomic_DNA"/>
</dbReference>
<evidence type="ECO:0000313" key="1">
    <source>
        <dbReference type="EMBL" id="KII72851.1"/>
    </source>
</evidence>
<proteinExistence type="predicted"/>
<organism evidence="1 2">
    <name type="scientific">Thelohanellus kitauei</name>
    <name type="common">Myxosporean</name>
    <dbReference type="NCBI Taxonomy" id="669202"/>
    <lineage>
        <taxon>Eukaryota</taxon>
        <taxon>Metazoa</taxon>
        <taxon>Cnidaria</taxon>
        <taxon>Myxozoa</taxon>
        <taxon>Myxosporea</taxon>
        <taxon>Bivalvulida</taxon>
        <taxon>Platysporina</taxon>
        <taxon>Myxobolidae</taxon>
        <taxon>Thelohanellus</taxon>
    </lineage>
</organism>
<reference evidence="1 2" key="1">
    <citation type="journal article" date="2014" name="Genome Biol. Evol.">
        <title>The genome of the myxosporean Thelohanellus kitauei shows adaptations to nutrient acquisition within its fish host.</title>
        <authorList>
            <person name="Yang Y."/>
            <person name="Xiong J."/>
            <person name="Zhou Z."/>
            <person name="Huo F."/>
            <person name="Miao W."/>
            <person name="Ran C."/>
            <person name="Liu Y."/>
            <person name="Zhang J."/>
            <person name="Feng J."/>
            <person name="Wang M."/>
            <person name="Wang M."/>
            <person name="Wang L."/>
            <person name="Yao B."/>
        </authorList>
    </citation>
    <scope>NUCLEOTIDE SEQUENCE [LARGE SCALE GENOMIC DNA]</scope>
    <source>
        <strain evidence="1">Wuqing</strain>
    </source>
</reference>
<name>A0A0C2MZR6_THEKT</name>
<sequence length="136" mass="16196">MNMSPKISMVTFGDNKINQLPYEFWKLGKNNIIFSFSSHYEMPHMIDLIWFIPKDKGKPFMRFYPTYNGKHIYIHVFYGTKKLLYVFSDLNEILFYTDKEWNIQSSESYHSNGFQMPSPLDPSYIIEIVVRNLTVS</sequence>
<dbReference type="Proteomes" id="UP000031668">
    <property type="component" value="Unassembled WGS sequence"/>
</dbReference>
<gene>
    <name evidence="1" type="ORF">RF11_15511</name>
</gene>
<comment type="caution">
    <text evidence="1">The sequence shown here is derived from an EMBL/GenBank/DDBJ whole genome shotgun (WGS) entry which is preliminary data.</text>
</comment>